<dbReference type="Pfam" id="PF01288">
    <property type="entry name" value="HPPK"/>
    <property type="match status" value="1"/>
</dbReference>
<evidence type="ECO:0000256" key="2">
    <source>
        <dbReference type="ARBA" id="ARBA00005810"/>
    </source>
</evidence>
<evidence type="ECO:0000256" key="12">
    <source>
        <dbReference type="ARBA" id="ARBA00033413"/>
    </source>
</evidence>
<sequence length="154" mass="17675">MPNGSDQVYLVTGSNSGNSQNYLKQAILLIERIKNTKIITTSSIYQSKSYGPIKQRDYLNQGIHIETKLNPFELLDQVLSIEDNLGRVREERWGPRIIDIDIVFYGDKEIITPNLTIPHYDWKNRDFFVACLEEISCPFVEGNGLSLKKVKKLV</sequence>
<name>E7C1L5_9GAMM</name>
<comment type="function">
    <text evidence="10">Catalyzes the transfer of pyrophosphate from adenosine triphosphate (ATP) to 6-hydroxymethyl-7,8-dihydropterin, an enzymatic step in folate biosynthesis pathway.</text>
</comment>
<dbReference type="NCBIfam" id="TIGR01498">
    <property type="entry name" value="folK"/>
    <property type="match status" value="1"/>
</dbReference>
<keyword evidence="6" id="KW-0547">Nucleotide-binding</keyword>
<dbReference type="GO" id="GO:0016301">
    <property type="term" value="F:kinase activity"/>
    <property type="evidence" value="ECO:0007669"/>
    <property type="project" value="UniProtKB-KW"/>
</dbReference>
<evidence type="ECO:0000256" key="6">
    <source>
        <dbReference type="ARBA" id="ARBA00022741"/>
    </source>
</evidence>
<dbReference type="AlphaFoldDB" id="E7C1L5"/>
<dbReference type="UniPathway" id="UPA00077">
    <property type="reaction ID" value="UER00155"/>
</dbReference>
<evidence type="ECO:0000256" key="7">
    <source>
        <dbReference type="ARBA" id="ARBA00022777"/>
    </source>
</evidence>
<dbReference type="CDD" id="cd00483">
    <property type="entry name" value="HPPK"/>
    <property type="match status" value="1"/>
</dbReference>
<dbReference type="InterPro" id="IPR035907">
    <property type="entry name" value="Hppk_sf"/>
</dbReference>
<dbReference type="PANTHER" id="PTHR43071">
    <property type="entry name" value="2-AMINO-4-HYDROXY-6-HYDROXYMETHYLDIHYDROPTERIDINE PYROPHOSPHOKINASE"/>
    <property type="match status" value="1"/>
</dbReference>
<accession>E7C1L5</accession>
<evidence type="ECO:0000256" key="9">
    <source>
        <dbReference type="ARBA" id="ARBA00022909"/>
    </source>
</evidence>
<dbReference type="Gene3D" id="3.30.70.560">
    <property type="entry name" value="7,8-Dihydro-6-hydroxymethylpterin-pyrophosphokinase HPPK"/>
    <property type="match status" value="1"/>
</dbReference>
<comment type="pathway">
    <text evidence="1">Cofactor biosynthesis; tetrahydrofolate biosynthesis; 2-amino-4-hydroxy-6-hydroxymethyl-7,8-dihydropteridine diphosphate from 7,8-dihydroneopterin triphosphate: step 4/4.</text>
</comment>
<dbReference type="EMBL" id="GU567951">
    <property type="protein sequence ID" value="ADI21339.1"/>
    <property type="molecule type" value="Genomic_DNA"/>
</dbReference>
<evidence type="ECO:0000313" key="14">
    <source>
        <dbReference type="EMBL" id="ADI21339.1"/>
    </source>
</evidence>
<reference evidence="14" key="1">
    <citation type="submission" date="2010-01" db="EMBL/GenBank/DDBJ databases">
        <title>Genome fragments of uncultured bacteria from the North Pacific subtropical Gyre.</title>
        <authorList>
            <person name="Pham V.D."/>
            <person name="Delong E.F."/>
        </authorList>
    </citation>
    <scope>NUCLEOTIDE SEQUENCE</scope>
</reference>
<evidence type="ECO:0000256" key="1">
    <source>
        <dbReference type="ARBA" id="ARBA00005051"/>
    </source>
</evidence>
<dbReference type="GO" id="GO:0046656">
    <property type="term" value="P:folic acid biosynthetic process"/>
    <property type="evidence" value="ECO:0007669"/>
    <property type="project" value="UniProtKB-KW"/>
</dbReference>
<protein>
    <recommendedName>
        <fullName evidence="4">2-amino-4-hydroxy-6-hydroxymethyldihydropteridine pyrophosphokinase</fullName>
        <ecNumber evidence="3">2.7.6.3</ecNumber>
    </recommendedName>
    <alternativeName>
        <fullName evidence="11">6-hydroxymethyl-7,8-dihydropterin pyrophosphokinase</fullName>
    </alternativeName>
    <alternativeName>
        <fullName evidence="12">7,8-dihydro-6-hydroxymethylpterin-pyrophosphokinase</fullName>
    </alternativeName>
</protein>
<evidence type="ECO:0000256" key="11">
    <source>
        <dbReference type="ARBA" id="ARBA00029766"/>
    </source>
</evidence>
<keyword evidence="8" id="KW-0067">ATP-binding</keyword>
<organism evidence="14">
    <name type="scientific">uncultured gamma proteobacterium HF0010_10D20</name>
    <dbReference type="NCBI Taxonomy" id="723561"/>
    <lineage>
        <taxon>Bacteria</taxon>
        <taxon>Pseudomonadati</taxon>
        <taxon>Pseudomonadota</taxon>
        <taxon>Gammaproteobacteria</taxon>
        <taxon>environmental samples</taxon>
    </lineage>
</organism>
<evidence type="ECO:0000256" key="5">
    <source>
        <dbReference type="ARBA" id="ARBA00022679"/>
    </source>
</evidence>
<dbReference type="EC" id="2.7.6.3" evidence="3"/>
<dbReference type="GO" id="GO:0046654">
    <property type="term" value="P:tetrahydrofolate biosynthetic process"/>
    <property type="evidence" value="ECO:0007669"/>
    <property type="project" value="UniProtKB-UniPathway"/>
</dbReference>
<dbReference type="GO" id="GO:0005524">
    <property type="term" value="F:ATP binding"/>
    <property type="evidence" value="ECO:0007669"/>
    <property type="project" value="UniProtKB-KW"/>
</dbReference>
<dbReference type="PROSITE" id="PS00794">
    <property type="entry name" value="HPPK"/>
    <property type="match status" value="1"/>
</dbReference>
<dbReference type="PANTHER" id="PTHR43071:SF1">
    <property type="entry name" value="2-AMINO-4-HYDROXY-6-HYDROXYMETHYLDIHYDROPTERIDINE PYROPHOSPHOKINASE"/>
    <property type="match status" value="1"/>
</dbReference>
<evidence type="ECO:0000259" key="13">
    <source>
        <dbReference type="PROSITE" id="PS00794"/>
    </source>
</evidence>
<evidence type="ECO:0000256" key="8">
    <source>
        <dbReference type="ARBA" id="ARBA00022840"/>
    </source>
</evidence>
<keyword evidence="7 14" id="KW-0418">Kinase</keyword>
<comment type="similarity">
    <text evidence="2">Belongs to the HPPK family.</text>
</comment>
<evidence type="ECO:0000256" key="4">
    <source>
        <dbReference type="ARBA" id="ARBA00016218"/>
    </source>
</evidence>
<evidence type="ECO:0000256" key="3">
    <source>
        <dbReference type="ARBA" id="ARBA00013253"/>
    </source>
</evidence>
<dbReference type="GO" id="GO:0003848">
    <property type="term" value="F:2-amino-4-hydroxy-6-hydroxymethyldihydropteridine diphosphokinase activity"/>
    <property type="evidence" value="ECO:0007669"/>
    <property type="project" value="UniProtKB-EC"/>
</dbReference>
<feature type="domain" description="7,8-dihydro-6-hydroxymethylpterin-pyrophosphokinase" evidence="13">
    <location>
        <begin position="92"/>
        <end position="103"/>
    </location>
</feature>
<keyword evidence="5" id="KW-0808">Transferase</keyword>
<keyword evidence="9" id="KW-0289">Folate biosynthesis</keyword>
<evidence type="ECO:0000256" key="10">
    <source>
        <dbReference type="ARBA" id="ARBA00029409"/>
    </source>
</evidence>
<proteinExistence type="inferred from homology"/>
<dbReference type="InterPro" id="IPR000550">
    <property type="entry name" value="Hppk"/>
</dbReference>
<dbReference type="SUPFAM" id="SSF55083">
    <property type="entry name" value="6-hydroxymethyl-7,8-dihydropterin pyrophosphokinase, HPPK"/>
    <property type="match status" value="1"/>
</dbReference>